<protein>
    <recommendedName>
        <fullName evidence="3">Type VI secretion protein</fullName>
    </recommendedName>
</protein>
<comment type="caution">
    <text evidence="2">The sequence shown here is derived from an EMBL/GenBank/DDBJ whole genome shotgun (WGS) entry which is preliminary data.</text>
</comment>
<name>A0AAI9MVL4_PROST</name>
<gene>
    <name evidence="2" type="ORF">JRA39_002130</name>
</gene>
<evidence type="ECO:0008006" key="3">
    <source>
        <dbReference type="Google" id="ProtNLM"/>
    </source>
</evidence>
<feature type="transmembrane region" description="Helical" evidence="1">
    <location>
        <begin position="56"/>
        <end position="79"/>
    </location>
</feature>
<reference evidence="2" key="1">
    <citation type="submission" date="2024-02" db="EMBL/GenBank/DDBJ databases">
        <authorList>
            <consortium name="Clinical and Environmental Microbiology Branch: Whole genome sequencing antimicrobial resistance pathogens in the healthcare setting"/>
        </authorList>
    </citation>
    <scope>NUCLEOTIDE SEQUENCE</scope>
    <source>
        <strain evidence="2">2020GO-00142</strain>
    </source>
</reference>
<dbReference type="EMBL" id="AAZDVE040000014">
    <property type="protein sequence ID" value="EMP9433077.1"/>
    <property type="molecule type" value="Genomic_DNA"/>
</dbReference>
<accession>A0AAI9MVL4</accession>
<evidence type="ECO:0000313" key="2">
    <source>
        <dbReference type="EMBL" id="EMP9433077.1"/>
    </source>
</evidence>
<dbReference type="AlphaFoldDB" id="A0AAI9MVL4"/>
<keyword evidence="1" id="KW-0812">Transmembrane</keyword>
<sequence length="375" mass="42922">MISWKIPSLEHPPKPKLPRLMLWFFLVAIIGFIGFGIGVYFSSIGVLSSDVSNNQIIALFVVLPVIVILFIRLLAYSIVSYDHRQFTDMLDDARQEWGYWARKHLGILAYIRLTQFDEEKKTNVVLSSLPPNKGNILQLSAFKSLPSWEKQEMVVRKLLAPIAEYYHQHALTQPITLYWQAEDNEASWQALIQEEAMRLSLELESIETLPYDSLSEWLLALYENPFEPKLYAILAFQLDSTTSEEAGSLLLAPQGFYERLRAPIKAKLLRPISTDIESFPDALKTQCEFQYSGEQLDGIWHSGVEDNDNKGKCIENYARQNVSHLSERLYDIDALLGKGGIARHVVALSLVYEYSHYSLITHQKGMQLLLQQIQV</sequence>
<proteinExistence type="predicted"/>
<feature type="transmembrane region" description="Helical" evidence="1">
    <location>
        <begin position="20"/>
        <end position="44"/>
    </location>
</feature>
<organism evidence="2">
    <name type="scientific">Providencia stuartii</name>
    <dbReference type="NCBI Taxonomy" id="588"/>
    <lineage>
        <taxon>Bacteria</taxon>
        <taxon>Pseudomonadati</taxon>
        <taxon>Pseudomonadota</taxon>
        <taxon>Gammaproteobacteria</taxon>
        <taxon>Enterobacterales</taxon>
        <taxon>Morganellaceae</taxon>
        <taxon>Providencia</taxon>
    </lineage>
</organism>
<keyword evidence="1" id="KW-0472">Membrane</keyword>
<keyword evidence="1" id="KW-1133">Transmembrane helix</keyword>
<evidence type="ECO:0000256" key="1">
    <source>
        <dbReference type="SAM" id="Phobius"/>
    </source>
</evidence>